<accession>X1CKC9</accession>
<proteinExistence type="predicted"/>
<feature type="non-terminal residue" evidence="1">
    <location>
        <position position="1"/>
    </location>
</feature>
<comment type="caution">
    <text evidence="1">The sequence shown here is derived from an EMBL/GenBank/DDBJ whole genome shotgun (WGS) entry which is preliminary data.</text>
</comment>
<evidence type="ECO:0000313" key="1">
    <source>
        <dbReference type="EMBL" id="GAG84661.1"/>
    </source>
</evidence>
<dbReference type="EMBL" id="BART01016667">
    <property type="protein sequence ID" value="GAG84661.1"/>
    <property type="molecule type" value="Genomic_DNA"/>
</dbReference>
<dbReference type="AlphaFoldDB" id="X1CKC9"/>
<protein>
    <submittedName>
        <fullName evidence="1">Uncharacterized protein</fullName>
    </submittedName>
</protein>
<name>X1CKC9_9ZZZZ</name>
<gene>
    <name evidence="1" type="ORF">S01H4_31988</name>
</gene>
<organism evidence="1">
    <name type="scientific">marine sediment metagenome</name>
    <dbReference type="NCBI Taxonomy" id="412755"/>
    <lineage>
        <taxon>unclassified sequences</taxon>
        <taxon>metagenomes</taxon>
        <taxon>ecological metagenomes</taxon>
    </lineage>
</organism>
<sequence length="40" mass="4932">EYELKLLREFAIIIKNWQNNDFKVPYIDFLAGLYWSRNPI</sequence>
<reference evidence="1" key="1">
    <citation type="journal article" date="2014" name="Front. Microbiol.">
        <title>High frequency of phylogenetically diverse reductive dehalogenase-homologous genes in deep subseafloor sedimentary metagenomes.</title>
        <authorList>
            <person name="Kawai M."/>
            <person name="Futagami T."/>
            <person name="Toyoda A."/>
            <person name="Takaki Y."/>
            <person name="Nishi S."/>
            <person name="Hori S."/>
            <person name="Arai W."/>
            <person name="Tsubouchi T."/>
            <person name="Morono Y."/>
            <person name="Uchiyama I."/>
            <person name="Ito T."/>
            <person name="Fujiyama A."/>
            <person name="Inagaki F."/>
            <person name="Takami H."/>
        </authorList>
    </citation>
    <scope>NUCLEOTIDE SEQUENCE</scope>
    <source>
        <strain evidence="1">Expedition CK06-06</strain>
    </source>
</reference>